<keyword evidence="1" id="KW-1133">Transmembrane helix</keyword>
<gene>
    <name evidence="2" type="ORF">SVIM_LOCUS155005</name>
</gene>
<evidence type="ECO:0000256" key="1">
    <source>
        <dbReference type="SAM" id="Phobius"/>
    </source>
</evidence>
<name>A0A6N2KY83_SALVM</name>
<keyword evidence="1" id="KW-0812">Transmembrane</keyword>
<protein>
    <submittedName>
        <fullName evidence="2">Uncharacterized protein</fullName>
    </submittedName>
</protein>
<proteinExistence type="predicted"/>
<evidence type="ECO:0000313" key="2">
    <source>
        <dbReference type="EMBL" id="VFU33617.1"/>
    </source>
</evidence>
<reference evidence="2" key="1">
    <citation type="submission" date="2019-03" db="EMBL/GenBank/DDBJ databases">
        <authorList>
            <person name="Mank J."/>
            <person name="Almeida P."/>
        </authorList>
    </citation>
    <scope>NUCLEOTIDE SEQUENCE</scope>
    <source>
        <strain evidence="2">78183</strain>
    </source>
</reference>
<dbReference type="EMBL" id="CAADRP010000913">
    <property type="protein sequence ID" value="VFU33617.1"/>
    <property type="molecule type" value="Genomic_DNA"/>
</dbReference>
<organism evidence="2">
    <name type="scientific">Salix viminalis</name>
    <name type="common">Common osier</name>
    <name type="synonym">Basket willow</name>
    <dbReference type="NCBI Taxonomy" id="40686"/>
    <lineage>
        <taxon>Eukaryota</taxon>
        <taxon>Viridiplantae</taxon>
        <taxon>Streptophyta</taxon>
        <taxon>Embryophyta</taxon>
        <taxon>Tracheophyta</taxon>
        <taxon>Spermatophyta</taxon>
        <taxon>Magnoliopsida</taxon>
        <taxon>eudicotyledons</taxon>
        <taxon>Gunneridae</taxon>
        <taxon>Pentapetalae</taxon>
        <taxon>rosids</taxon>
        <taxon>fabids</taxon>
        <taxon>Malpighiales</taxon>
        <taxon>Salicaceae</taxon>
        <taxon>Saliceae</taxon>
        <taxon>Salix</taxon>
    </lineage>
</organism>
<dbReference type="AlphaFoldDB" id="A0A6N2KY83"/>
<feature type="transmembrane region" description="Helical" evidence="1">
    <location>
        <begin position="76"/>
        <end position="96"/>
    </location>
</feature>
<sequence>MELSAHGSWRLEEGATSIRQNRVSACTAMHRMSHTLLQVDQLSPQLDIALMVLMWLSGIHWLHPPPHELPLFVMKVVPAPFLCLIMTLEVVLFLLLS</sequence>
<accession>A0A6N2KY83</accession>
<keyword evidence="1" id="KW-0472">Membrane</keyword>